<evidence type="ECO:0000256" key="1">
    <source>
        <dbReference type="SAM" id="MobiDB-lite"/>
    </source>
</evidence>
<proteinExistence type="predicted"/>
<sequence>MEIRARKEPDAKYPQSQMQNQADFLPFQRYHSQQNKQNGKQLILKEKHKEIFPDRFGIPALMKIFKRSPPGPNTGKQSGNTNARPADDRLYVSFHHNLPI</sequence>
<comment type="caution">
    <text evidence="2">The sequence shown here is derived from an EMBL/GenBank/DDBJ whole genome shotgun (WGS) entry which is preliminary data.</text>
</comment>
<dbReference type="EMBL" id="VSSQ01020325">
    <property type="protein sequence ID" value="MPM65090.1"/>
    <property type="molecule type" value="Genomic_DNA"/>
</dbReference>
<protein>
    <submittedName>
        <fullName evidence="2">Uncharacterized protein</fullName>
    </submittedName>
</protein>
<reference evidence="2" key="1">
    <citation type="submission" date="2019-08" db="EMBL/GenBank/DDBJ databases">
        <authorList>
            <person name="Kucharzyk K."/>
            <person name="Murdoch R.W."/>
            <person name="Higgins S."/>
            <person name="Loffler F."/>
        </authorList>
    </citation>
    <scope>NUCLEOTIDE SEQUENCE</scope>
</reference>
<feature type="compositionally biased region" description="Polar residues" evidence="1">
    <location>
        <begin position="74"/>
        <end position="83"/>
    </location>
</feature>
<dbReference type="AlphaFoldDB" id="A0A645BHZ1"/>
<gene>
    <name evidence="2" type="ORF">SDC9_111982</name>
</gene>
<name>A0A645BHZ1_9ZZZZ</name>
<organism evidence="2">
    <name type="scientific">bioreactor metagenome</name>
    <dbReference type="NCBI Taxonomy" id="1076179"/>
    <lineage>
        <taxon>unclassified sequences</taxon>
        <taxon>metagenomes</taxon>
        <taxon>ecological metagenomes</taxon>
    </lineage>
</organism>
<feature type="region of interest" description="Disordered" evidence="1">
    <location>
        <begin position="65"/>
        <end position="90"/>
    </location>
</feature>
<evidence type="ECO:0000313" key="2">
    <source>
        <dbReference type="EMBL" id="MPM65090.1"/>
    </source>
</evidence>
<accession>A0A645BHZ1</accession>